<proteinExistence type="predicted"/>
<dbReference type="Proteomes" id="UP001139347">
    <property type="component" value="Unassembled WGS sequence"/>
</dbReference>
<evidence type="ECO:0000313" key="1">
    <source>
        <dbReference type="EMBL" id="MCJ8014694.1"/>
    </source>
</evidence>
<accession>A0A9X1WTA8</accession>
<organism evidence="1 2">
    <name type="scientific">Paenibacillus mangrovi</name>
    <dbReference type="NCBI Taxonomy" id="2931978"/>
    <lineage>
        <taxon>Bacteria</taxon>
        <taxon>Bacillati</taxon>
        <taxon>Bacillota</taxon>
        <taxon>Bacilli</taxon>
        <taxon>Bacillales</taxon>
        <taxon>Paenibacillaceae</taxon>
        <taxon>Paenibacillus</taxon>
    </lineage>
</organism>
<evidence type="ECO:0000313" key="2">
    <source>
        <dbReference type="Proteomes" id="UP001139347"/>
    </source>
</evidence>
<gene>
    <name evidence="1" type="ORF">MUG84_23710</name>
</gene>
<dbReference type="RefSeq" id="WP_244729816.1">
    <property type="nucleotide sequence ID" value="NZ_JALIRP010000014.1"/>
</dbReference>
<name>A0A9X1WTA8_9BACL</name>
<reference evidence="1" key="1">
    <citation type="submission" date="2022-04" db="EMBL/GenBank/DDBJ databases">
        <title>Paenibacillus mangrovi sp. nov., a novel endophytic bacterium isolated from bark of Kandelia candel.</title>
        <authorList>
            <person name="Tuo L."/>
        </authorList>
    </citation>
    <scope>NUCLEOTIDE SEQUENCE</scope>
    <source>
        <strain evidence="1">KQZ6P-2</strain>
    </source>
</reference>
<sequence length="61" mass="7218">MELQVILRILNKFLCLFHYPARSYYEVTRSFWWTSFLCGRKIAVAGDRTFLPVGLGSRELF</sequence>
<protein>
    <submittedName>
        <fullName evidence="1">Uncharacterized protein</fullName>
    </submittedName>
</protein>
<comment type="caution">
    <text evidence="1">The sequence shown here is derived from an EMBL/GenBank/DDBJ whole genome shotgun (WGS) entry which is preliminary data.</text>
</comment>
<feature type="non-terminal residue" evidence="1">
    <location>
        <position position="61"/>
    </location>
</feature>
<dbReference type="AlphaFoldDB" id="A0A9X1WTA8"/>
<dbReference type="EMBL" id="JALIRP010000014">
    <property type="protein sequence ID" value="MCJ8014694.1"/>
    <property type="molecule type" value="Genomic_DNA"/>
</dbReference>
<keyword evidence="2" id="KW-1185">Reference proteome</keyword>